<evidence type="ECO:0000256" key="1">
    <source>
        <dbReference type="SAM" id="MobiDB-lite"/>
    </source>
</evidence>
<reference evidence="2 3" key="1">
    <citation type="submission" date="2020-04" db="EMBL/GenBank/DDBJ databases">
        <title>Paraburkholderia sp. G-4-1-8 isolated from soil.</title>
        <authorList>
            <person name="Dahal R.H."/>
        </authorList>
    </citation>
    <scope>NUCLEOTIDE SEQUENCE [LARGE SCALE GENOMIC DNA]</scope>
    <source>
        <strain evidence="2 3">G-4-1-8</strain>
    </source>
</reference>
<organism evidence="2 3">
    <name type="scientific">Paraburkholderia antibiotica</name>
    <dbReference type="NCBI Taxonomy" id="2728839"/>
    <lineage>
        <taxon>Bacteria</taxon>
        <taxon>Pseudomonadati</taxon>
        <taxon>Pseudomonadota</taxon>
        <taxon>Betaproteobacteria</taxon>
        <taxon>Burkholderiales</taxon>
        <taxon>Burkholderiaceae</taxon>
        <taxon>Paraburkholderia</taxon>
    </lineage>
</organism>
<sequence>MIRGAFLYRTGAGTNLRDDDIVETDAGQAAQLEDGAGTLIALGPRTRVLLRTTSAQQPAAAGPVRIAMLNGWLKAGSAVGVARQFPLSLEFRGLTIEPAGGRAWSVVAMVTDHRAGLFAETGDDAIAARAPAPQPERTLRAGQYLELNADELPRVQPRPSVEFVRGMPPVFRDPLVGQAGRLQSRHELPAPLRAVDFADVSDWLTSSVSERETFVRRFAPRLGSASFRAEVDAHSSDLPEWRPVLHPPPRASTVARKRRAQASPEAGSGSGVDTEYQNETTSGDVDAH</sequence>
<dbReference type="AlphaFoldDB" id="A0A7X9ZWX5"/>
<dbReference type="EMBL" id="JABBFZ010000001">
    <property type="protein sequence ID" value="NML29768.1"/>
    <property type="molecule type" value="Genomic_DNA"/>
</dbReference>
<gene>
    <name evidence="2" type="ORF">HHL14_02835</name>
</gene>
<name>A0A7X9ZWX5_9BURK</name>
<dbReference type="Proteomes" id="UP000583127">
    <property type="component" value="Unassembled WGS sequence"/>
</dbReference>
<proteinExistence type="predicted"/>
<evidence type="ECO:0000313" key="2">
    <source>
        <dbReference type="EMBL" id="NML29768.1"/>
    </source>
</evidence>
<feature type="compositionally biased region" description="Polar residues" evidence="1">
    <location>
        <begin position="275"/>
        <end position="288"/>
    </location>
</feature>
<keyword evidence="3" id="KW-1185">Reference proteome</keyword>
<dbReference type="RefSeq" id="WP_169496042.1">
    <property type="nucleotide sequence ID" value="NZ_JABBFZ010000001.1"/>
</dbReference>
<evidence type="ECO:0000313" key="3">
    <source>
        <dbReference type="Proteomes" id="UP000583127"/>
    </source>
</evidence>
<comment type="caution">
    <text evidence="2">The sequence shown here is derived from an EMBL/GenBank/DDBJ whole genome shotgun (WGS) entry which is preliminary data.</text>
</comment>
<feature type="region of interest" description="Disordered" evidence="1">
    <location>
        <begin position="236"/>
        <end position="288"/>
    </location>
</feature>
<accession>A0A7X9ZWX5</accession>
<protein>
    <submittedName>
        <fullName evidence="2">Uncharacterized protein</fullName>
    </submittedName>
</protein>